<dbReference type="OrthoDB" id="5935702at2759"/>
<keyword evidence="2" id="KW-1185">Reference proteome</keyword>
<organism evidence="1 2">
    <name type="scientific">Trichinella patagoniensis</name>
    <dbReference type="NCBI Taxonomy" id="990121"/>
    <lineage>
        <taxon>Eukaryota</taxon>
        <taxon>Metazoa</taxon>
        <taxon>Ecdysozoa</taxon>
        <taxon>Nematoda</taxon>
        <taxon>Enoplea</taxon>
        <taxon>Dorylaimia</taxon>
        <taxon>Trichinellida</taxon>
        <taxon>Trichinellidae</taxon>
        <taxon>Trichinella</taxon>
    </lineage>
</organism>
<proteinExistence type="predicted"/>
<comment type="caution">
    <text evidence="1">The sequence shown here is derived from an EMBL/GenBank/DDBJ whole genome shotgun (WGS) entry which is preliminary data.</text>
</comment>
<gene>
    <name evidence="1" type="ORF">T12_12484</name>
</gene>
<dbReference type="Proteomes" id="UP000054783">
    <property type="component" value="Unassembled WGS sequence"/>
</dbReference>
<accession>A0A0V0ZQ75</accession>
<dbReference type="AlphaFoldDB" id="A0A0V0ZQ75"/>
<sequence length="59" mass="6789">MNSTALRTVSDRIHLDGSRHEPLTSVLRLPLWFLSSHFPCQALDSTGKQVQQFNRKETH</sequence>
<evidence type="ECO:0000313" key="2">
    <source>
        <dbReference type="Proteomes" id="UP000054783"/>
    </source>
</evidence>
<name>A0A0V0ZQ75_9BILA</name>
<protein>
    <submittedName>
        <fullName evidence="1">Uncharacterized protein</fullName>
    </submittedName>
</protein>
<reference evidence="1 2" key="1">
    <citation type="submission" date="2015-01" db="EMBL/GenBank/DDBJ databases">
        <title>Evolution of Trichinella species and genotypes.</title>
        <authorList>
            <person name="Korhonen P.K."/>
            <person name="Edoardo P."/>
            <person name="Giuseppe L.R."/>
            <person name="Gasser R.B."/>
        </authorList>
    </citation>
    <scope>NUCLEOTIDE SEQUENCE [LARGE SCALE GENOMIC DNA]</scope>
    <source>
        <strain evidence="1">ISS2496</strain>
    </source>
</reference>
<dbReference type="EMBL" id="JYDQ01000109">
    <property type="protein sequence ID" value="KRY14737.1"/>
    <property type="molecule type" value="Genomic_DNA"/>
</dbReference>
<evidence type="ECO:0000313" key="1">
    <source>
        <dbReference type="EMBL" id="KRY14737.1"/>
    </source>
</evidence>